<sequence length="301" mass="32575">PTDSIDADTINLTRFLSHLSETLLSPAADPSTLRSPYERNRIGANFESARSLLLRLEHDTQSIKIASKKQAVLLDLQSKRDTVRRLQARLNELNHEDSDEDDDDDDEEEGAELTPSEADTASTSWGPARTASASIDTEYAQPPGTAADAAAHLAGALRSRFPAPAAQTPPSDPEPSARTTGARYPGTAPPSNLESRDQALGAHRAEQEALTSSMLALAQQLKSSVHGFHDSVEAERDVLDAATAGLDRNVAGIDVAGRKMGALRRMTEGRGWWGRMLMYAWIAGLWALALVVVFVLPKLRF</sequence>
<dbReference type="PANTHER" id="PTHR13050">
    <property type="entry name" value="USE1-LIKE PROTEIN"/>
    <property type="match status" value="1"/>
</dbReference>
<dbReference type="OrthoDB" id="3231855at2759"/>
<evidence type="ECO:0008006" key="14">
    <source>
        <dbReference type="Google" id="ProtNLM"/>
    </source>
</evidence>
<feature type="compositionally biased region" description="Acidic residues" evidence="10">
    <location>
        <begin position="97"/>
        <end position="111"/>
    </location>
</feature>
<evidence type="ECO:0000256" key="5">
    <source>
        <dbReference type="ARBA" id="ARBA00022824"/>
    </source>
</evidence>
<dbReference type="PANTHER" id="PTHR13050:SF7">
    <property type="entry name" value="VESICLE TRANSPORT PROTEIN USE1"/>
    <property type="match status" value="1"/>
</dbReference>
<comment type="subcellular location">
    <subcellularLocation>
        <location evidence="1">Endoplasmic reticulum membrane</location>
        <topology evidence="1">Single-pass type IV membrane protein</topology>
    </subcellularLocation>
</comment>
<evidence type="ECO:0000256" key="4">
    <source>
        <dbReference type="ARBA" id="ARBA00022692"/>
    </source>
</evidence>
<keyword evidence="6" id="KW-0931">ER-Golgi transport</keyword>
<feature type="region of interest" description="Disordered" evidence="10">
    <location>
        <begin position="162"/>
        <end position="205"/>
    </location>
</feature>
<evidence type="ECO:0000256" key="9">
    <source>
        <dbReference type="ARBA" id="ARBA00023136"/>
    </source>
</evidence>
<proteinExistence type="inferred from homology"/>
<evidence type="ECO:0000256" key="7">
    <source>
        <dbReference type="ARBA" id="ARBA00022927"/>
    </source>
</evidence>
<keyword evidence="7" id="KW-0653">Protein transport</keyword>
<dbReference type="GO" id="GO:0005789">
    <property type="term" value="C:endoplasmic reticulum membrane"/>
    <property type="evidence" value="ECO:0007669"/>
    <property type="project" value="UniProtKB-SubCell"/>
</dbReference>
<evidence type="ECO:0000313" key="13">
    <source>
        <dbReference type="Proteomes" id="UP000799640"/>
    </source>
</evidence>
<evidence type="ECO:0000256" key="8">
    <source>
        <dbReference type="ARBA" id="ARBA00022989"/>
    </source>
</evidence>
<keyword evidence="13" id="KW-1185">Reference proteome</keyword>
<keyword evidence="9 11" id="KW-0472">Membrane</keyword>
<reference evidence="12" key="1">
    <citation type="journal article" date="2020" name="Stud. Mycol.">
        <title>101 Dothideomycetes genomes: a test case for predicting lifestyles and emergence of pathogens.</title>
        <authorList>
            <person name="Haridas S."/>
            <person name="Albert R."/>
            <person name="Binder M."/>
            <person name="Bloem J."/>
            <person name="Labutti K."/>
            <person name="Salamov A."/>
            <person name="Andreopoulos B."/>
            <person name="Baker S."/>
            <person name="Barry K."/>
            <person name="Bills G."/>
            <person name="Bluhm B."/>
            <person name="Cannon C."/>
            <person name="Castanera R."/>
            <person name="Culley D."/>
            <person name="Daum C."/>
            <person name="Ezra D."/>
            <person name="Gonzalez J."/>
            <person name="Henrissat B."/>
            <person name="Kuo A."/>
            <person name="Liang C."/>
            <person name="Lipzen A."/>
            <person name="Lutzoni F."/>
            <person name="Magnuson J."/>
            <person name="Mondo S."/>
            <person name="Nolan M."/>
            <person name="Ohm R."/>
            <person name="Pangilinan J."/>
            <person name="Park H.-J."/>
            <person name="Ramirez L."/>
            <person name="Alfaro M."/>
            <person name="Sun H."/>
            <person name="Tritt A."/>
            <person name="Yoshinaga Y."/>
            <person name="Zwiers L.-H."/>
            <person name="Turgeon B."/>
            <person name="Goodwin S."/>
            <person name="Spatafora J."/>
            <person name="Crous P."/>
            <person name="Grigoriev I."/>
        </authorList>
    </citation>
    <scope>NUCLEOTIDE SEQUENCE</scope>
    <source>
        <strain evidence="12">CBS 262.69</strain>
    </source>
</reference>
<dbReference type="GO" id="GO:0031201">
    <property type="term" value="C:SNARE complex"/>
    <property type="evidence" value="ECO:0007669"/>
    <property type="project" value="TreeGrafter"/>
</dbReference>
<keyword evidence="8 11" id="KW-1133">Transmembrane helix</keyword>
<evidence type="ECO:0000256" key="3">
    <source>
        <dbReference type="ARBA" id="ARBA00022448"/>
    </source>
</evidence>
<dbReference type="GO" id="GO:0015031">
    <property type="term" value="P:protein transport"/>
    <property type="evidence" value="ECO:0007669"/>
    <property type="project" value="UniProtKB-KW"/>
</dbReference>
<dbReference type="EMBL" id="ML996690">
    <property type="protein sequence ID" value="KAF2403188.1"/>
    <property type="molecule type" value="Genomic_DNA"/>
</dbReference>
<evidence type="ECO:0000256" key="11">
    <source>
        <dbReference type="SAM" id="Phobius"/>
    </source>
</evidence>
<keyword evidence="3" id="KW-0813">Transport</keyword>
<feature type="non-terminal residue" evidence="12">
    <location>
        <position position="301"/>
    </location>
</feature>
<feature type="non-terminal residue" evidence="12">
    <location>
        <position position="1"/>
    </location>
</feature>
<dbReference type="GO" id="GO:0006890">
    <property type="term" value="P:retrograde vesicle-mediated transport, Golgi to endoplasmic reticulum"/>
    <property type="evidence" value="ECO:0007669"/>
    <property type="project" value="TreeGrafter"/>
</dbReference>
<gene>
    <name evidence="12" type="ORF">EJ06DRAFT_450774</name>
</gene>
<accession>A0A6G1I4F7</accession>
<keyword evidence="5" id="KW-0256">Endoplasmic reticulum</keyword>
<comment type="similarity">
    <text evidence="2">Belongs to the USE1 family.</text>
</comment>
<protein>
    <recommendedName>
        <fullName evidence="14">Synaptobrevin</fullName>
    </recommendedName>
</protein>
<dbReference type="GO" id="GO:0005484">
    <property type="term" value="F:SNAP receptor activity"/>
    <property type="evidence" value="ECO:0007669"/>
    <property type="project" value="TreeGrafter"/>
</dbReference>
<evidence type="ECO:0000256" key="2">
    <source>
        <dbReference type="ARBA" id="ARBA00007891"/>
    </source>
</evidence>
<dbReference type="AlphaFoldDB" id="A0A6G1I4F7"/>
<name>A0A6G1I4F7_9PEZI</name>
<dbReference type="Proteomes" id="UP000799640">
    <property type="component" value="Unassembled WGS sequence"/>
</dbReference>
<feature type="region of interest" description="Disordered" evidence="10">
    <location>
        <begin position="89"/>
        <end position="131"/>
    </location>
</feature>
<feature type="compositionally biased region" description="Polar residues" evidence="10">
    <location>
        <begin position="117"/>
        <end position="131"/>
    </location>
</feature>
<feature type="transmembrane region" description="Helical" evidence="11">
    <location>
        <begin position="272"/>
        <end position="296"/>
    </location>
</feature>
<evidence type="ECO:0000256" key="6">
    <source>
        <dbReference type="ARBA" id="ARBA00022892"/>
    </source>
</evidence>
<keyword evidence="4 11" id="KW-0812">Transmembrane</keyword>
<dbReference type="InterPro" id="IPR019150">
    <property type="entry name" value="Vesicle_transport_protein_Use1"/>
</dbReference>
<evidence type="ECO:0000313" key="12">
    <source>
        <dbReference type="EMBL" id="KAF2403188.1"/>
    </source>
</evidence>
<evidence type="ECO:0000256" key="10">
    <source>
        <dbReference type="SAM" id="MobiDB-lite"/>
    </source>
</evidence>
<evidence type="ECO:0000256" key="1">
    <source>
        <dbReference type="ARBA" id="ARBA00004163"/>
    </source>
</evidence>
<organism evidence="12 13">
    <name type="scientific">Trichodelitschia bisporula</name>
    <dbReference type="NCBI Taxonomy" id="703511"/>
    <lineage>
        <taxon>Eukaryota</taxon>
        <taxon>Fungi</taxon>
        <taxon>Dikarya</taxon>
        <taxon>Ascomycota</taxon>
        <taxon>Pezizomycotina</taxon>
        <taxon>Dothideomycetes</taxon>
        <taxon>Dothideomycetes incertae sedis</taxon>
        <taxon>Phaeotrichales</taxon>
        <taxon>Phaeotrichaceae</taxon>
        <taxon>Trichodelitschia</taxon>
    </lineage>
</organism>